<dbReference type="Pfam" id="PF15495">
    <property type="entry name" value="Fimbrillin_C"/>
    <property type="match status" value="1"/>
</dbReference>
<dbReference type="RefSeq" id="WP_046146571.1">
    <property type="nucleotide sequence ID" value="NZ_KQ033913.1"/>
</dbReference>
<evidence type="ECO:0000259" key="2">
    <source>
        <dbReference type="Pfam" id="PF15495"/>
    </source>
</evidence>
<sequence length="645" mass="73543">MKQYVYRIFLMLGLALWLVSCTGTETPIDDLGNIPEESIPSGTGNMFSLAMRIPLPNDYMGTKTYEGVDRGSISEILIDGVRMVLYEGGVVKYCLDLDIQVQPDNNDFKVTGSDLYNWTTDGNRIFIQTIARTFERSNYDMLIVINPNDSIKAKTEKGEHVTALDVAFNTTIGMFRSRTVIGEEGTYEEPAYFLMMNSQKLVELIPGNFYATKEKAENNPAFINLERVAAKVTCDYAGTANTKSTAVAPYGRFVMLLDYNNQSEAPWGDEGYDIPEDCIKCPVQGCTGTFNRKTKQCSAKPYLHTYDGLGLVSDRVRYMVATDLTWEIDVVNKKSYWLRHLTYKAGGTVIEEQGDIDREYFYAEDPNFSGFSGTDAKKQNFSYVLDGTELNPGTNSTAKKLYPQLSDYKYYNYWSWKKGDTQPVYIPENTMVQNEQKKDVVTRVIFKAVLKREQFGEKSTEVNPELPLKPIEGFFVFKGGNTDIENYKYNNYNKDNTTFFILRPEDVEIYASASTTEHIHIYLRKGILEAIRQFKEDHPDFNFSNWRNEKPAESANLSFYKNGEMYYEVPIEHFSVAEAQGIGKYGRFGVVRNNWYKLNIEKMISIGSPVLPESKPEFIETVTRSAVPEVKSNSNILIRNQSIIF</sequence>
<feature type="signal peptide" evidence="1">
    <location>
        <begin position="1"/>
        <end position="22"/>
    </location>
</feature>
<gene>
    <name evidence="3" type="ORF">HMPREF1535_02744</name>
</gene>
<dbReference type="Proteomes" id="UP000033047">
    <property type="component" value="Unassembled WGS sequence"/>
</dbReference>
<dbReference type="EMBL" id="AQHV01000013">
    <property type="protein sequence ID" value="KKB54622.1"/>
    <property type="molecule type" value="Genomic_DNA"/>
</dbReference>
<evidence type="ECO:0000313" key="4">
    <source>
        <dbReference type="Proteomes" id="UP000033047"/>
    </source>
</evidence>
<dbReference type="Gene3D" id="2.60.40.2580">
    <property type="match status" value="1"/>
</dbReference>
<comment type="caution">
    <text evidence="3">The sequence shown here is derived from an EMBL/GenBank/DDBJ whole genome shotgun (WGS) entry which is preliminary data.</text>
</comment>
<dbReference type="AlphaFoldDB" id="A0A0F5JB23"/>
<reference evidence="3 4" key="1">
    <citation type="submission" date="2013-04" db="EMBL/GenBank/DDBJ databases">
        <title>The Genome Sequence of Parabacteroides goldsteinii DSM 19448.</title>
        <authorList>
            <consortium name="The Broad Institute Genomics Platform"/>
            <person name="Earl A."/>
            <person name="Ward D."/>
            <person name="Feldgarden M."/>
            <person name="Gevers D."/>
            <person name="Martens E."/>
            <person name="Sakamoto M."/>
            <person name="Benno Y."/>
            <person name="Song Y."/>
            <person name="Liu C."/>
            <person name="Lee J."/>
            <person name="Bolanos M."/>
            <person name="Vaisanen M.L."/>
            <person name="Finegold S.M."/>
            <person name="Walker B."/>
            <person name="Young S."/>
            <person name="Zeng Q."/>
            <person name="Gargeya S."/>
            <person name="Fitzgerald M."/>
            <person name="Haas B."/>
            <person name="Abouelleil A."/>
            <person name="Allen A.W."/>
            <person name="Alvarado L."/>
            <person name="Arachchi H.M."/>
            <person name="Berlin A.M."/>
            <person name="Chapman S.B."/>
            <person name="Gainer-Dewar J."/>
            <person name="Goldberg J."/>
            <person name="Griggs A."/>
            <person name="Gujja S."/>
            <person name="Hansen M."/>
            <person name="Howarth C."/>
            <person name="Imamovic A."/>
            <person name="Ireland A."/>
            <person name="Larimer J."/>
            <person name="McCowan C."/>
            <person name="Murphy C."/>
            <person name="Pearson M."/>
            <person name="Poon T.W."/>
            <person name="Priest M."/>
            <person name="Roberts A."/>
            <person name="Saif S."/>
            <person name="Shea T."/>
            <person name="Sisk P."/>
            <person name="Sykes S."/>
            <person name="Wortman J."/>
            <person name="Nusbaum C."/>
            <person name="Birren B."/>
        </authorList>
    </citation>
    <scope>NUCLEOTIDE SEQUENCE [LARGE SCALE GENOMIC DNA]</scope>
    <source>
        <strain evidence="3 4">DSM 19448</strain>
    </source>
</reference>
<feature type="domain" description="Minor fimbrium subunit Mfa1 C-terminal" evidence="2">
    <location>
        <begin position="559"/>
        <end position="617"/>
    </location>
</feature>
<protein>
    <recommendedName>
        <fullName evidence="2">Minor fimbrium subunit Mfa1 C-terminal domain-containing protein</fullName>
    </recommendedName>
</protein>
<dbReference type="InterPro" id="IPR029140">
    <property type="entry name" value="Mfa1_C"/>
</dbReference>
<evidence type="ECO:0000256" key="1">
    <source>
        <dbReference type="SAM" id="SignalP"/>
    </source>
</evidence>
<dbReference type="Gene3D" id="2.60.40.3690">
    <property type="match status" value="2"/>
</dbReference>
<name>A0A0F5JB23_9BACT</name>
<evidence type="ECO:0000313" key="3">
    <source>
        <dbReference type="EMBL" id="KKB54622.1"/>
    </source>
</evidence>
<keyword evidence="1" id="KW-0732">Signal</keyword>
<dbReference type="STRING" id="927665.HMPREF1535_02744"/>
<organism evidence="3 4">
    <name type="scientific">Parabacteroides goldsteinii DSM 19448 = WAL 12034</name>
    <dbReference type="NCBI Taxonomy" id="927665"/>
    <lineage>
        <taxon>Bacteria</taxon>
        <taxon>Pseudomonadati</taxon>
        <taxon>Bacteroidota</taxon>
        <taxon>Bacteroidia</taxon>
        <taxon>Bacteroidales</taxon>
        <taxon>Tannerellaceae</taxon>
        <taxon>Parabacteroides</taxon>
    </lineage>
</organism>
<dbReference type="HOGENOM" id="CLU_423268_0_0_10"/>
<dbReference type="PROSITE" id="PS51257">
    <property type="entry name" value="PROKAR_LIPOPROTEIN"/>
    <property type="match status" value="1"/>
</dbReference>
<feature type="chain" id="PRO_5002488934" description="Minor fimbrium subunit Mfa1 C-terminal domain-containing protein" evidence="1">
    <location>
        <begin position="23"/>
        <end position="645"/>
    </location>
</feature>
<accession>A0A0F5JB23</accession>
<dbReference type="PATRIC" id="fig|927665.4.peg.2815"/>
<proteinExistence type="predicted"/>